<keyword evidence="1" id="KW-0378">Hydrolase</keyword>
<dbReference type="InterPro" id="IPR036457">
    <property type="entry name" value="PPM-type-like_dom_sf"/>
</dbReference>
<organism evidence="3 4">
    <name type="scientific">Bionectria ochroleuca</name>
    <name type="common">Gliocladium roseum</name>
    <dbReference type="NCBI Taxonomy" id="29856"/>
    <lineage>
        <taxon>Eukaryota</taxon>
        <taxon>Fungi</taxon>
        <taxon>Dikarya</taxon>
        <taxon>Ascomycota</taxon>
        <taxon>Pezizomycotina</taxon>
        <taxon>Sordariomycetes</taxon>
        <taxon>Hypocreomycetidae</taxon>
        <taxon>Hypocreales</taxon>
        <taxon>Bionectriaceae</taxon>
        <taxon>Clonostachys</taxon>
    </lineage>
</organism>
<dbReference type="AlphaFoldDB" id="A0A8H7K5G7"/>
<sequence length="427" mass="46145">MALASPACCRTAAQCTPRIPPLLAQDRVPPADPCASAIATALQDTNHKESGRVFAYTARPFLIRLYSTTPLRASTPNMFSYHIAASFIAKDHPFHPTTHVYHFDPKVKRKINPSRSRAANRAGRPESGHDAFFVSQVNGTGSVAFGVADGVGGWVDSGVDPADFSHGLCNYMAEAAQTHEDDEPGRQLTARNLLQTGYDAVCRDTSVRAGGSTACVAVARPDGTVDIANLGDSGFIHLRLNAVHGVSEPQTHAFNTPFQLSLIPPRMAERMSTYGGMQLCDLPRDADVSEHDLRHGDILLFATDGVLDNLFNQDILRVASRVMVGAGAWEMTENKGVRVSDKLFDLCELQSAGGDGTNRVSLQSVLVTQLVAAAKRASINTRLDGPFAKEVQRYYPDENWRGGKVDDICVVAAVVCQDDIKPEKSKL</sequence>
<keyword evidence="1" id="KW-0464">Manganese</keyword>
<keyword evidence="1" id="KW-0479">Metal-binding</keyword>
<comment type="similarity">
    <text evidence="1">Belongs to the PP2C family.</text>
</comment>
<dbReference type="PROSITE" id="PS51746">
    <property type="entry name" value="PPM_2"/>
    <property type="match status" value="1"/>
</dbReference>
<comment type="caution">
    <text evidence="3">The sequence shown here is derived from an EMBL/GenBank/DDBJ whole genome shotgun (WGS) entry which is preliminary data.</text>
</comment>
<proteinExistence type="inferred from homology"/>
<dbReference type="EC" id="3.1.3.16" evidence="1"/>
<dbReference type="Pfam" id="PF13672">
    <property type="entry name" value="PP2C_2"/>
    <property type="match status" value="1"/>
</dbReference>
<feature type="domain" description="PPM-type phosphatase" evidence="2">
    <location>
        <begin position="114"/>
        <end position="415"/>
    </location>
</feature>
<comment type="catalytic activity">
    <reaction evidence="1">
        <text>O-phospho-L-seryl-[protein] + H2O = L-seryl-[protein] + phosphate</text>
        <dbReference type="Rhea" id="RHEA:20629"/>
        <dbReference type="Rhea" id="RHEA-COMP:9863"/>
        <dbReference type="Rhea" id="RHEA-COMP:11604"/>
        <dbReference type="ChEBI" id="CHEBI:15377"/>
        <dbReference type="ChEBI" id="CHEBI:29999"/>
        <dbReference type="ChEBI" id="CHEBI:43474"/>
        <dbReference type="ChEBI" id="CHEBI:83421"/>
        <dbReference type="EC" id="3.1.3.16"/>
    </reaction>
</comment>
<evidence type="ECO:0000313" key="4">
    <source>
        <dbReference type="Proteomes" id="UP000616885"/>
    </source>
</evidence>
<evidence type="ECO:0000313" key="3">
    <source>
        <dbReference type="EMBL" id="KAF9745883.1"/>
    </source>
</evidence>
<accession>A0A8H7K5G7</accession>
<dbReference type="InterPro" id="IPR001932">
    <property type="entry name" value="PPM-type_phosphatase-like_dom"/>
</dbReference>
<dbReference type="SUPFAM" id="SSF81606">
    <property type="entry name" value="PP2C-like"/>
    <property type="match status" value="1"/>
</dbReference>
<gene>
    <name evidence="3" type="ORF">IM811_004184</name>
</gene>
<dbReference type="EMBL" id="JADCTT010000012">
    <property type="protein sequence ID" value="KAF9745883.1"/>
    <property type="molecule type" value="Genomic_DNA"/>
</dbReference>
<comment type="cofactor">
    <cofactor evidence="1">
        <name>Mg(2+)</name>
        <dbReference type="ChEBI" id="CHEBI:18420"/>
    </cofactor>
</comment>
<dbReference type="PANTHER" id="PTHR12320:SF1">
    <property type="entry name" value="PROTEIN PHOSPHATASE PTC7 HOMOLOG"/>
    <property type="match status" value="1"/>
</dbReference>
<dbReference type="Gene3D" id="3.60.40.10">
    <property type="entry name" value="PPM-type phosphatase domain"/>
    <property type="match status" value="1"/>
</dbReference>
<dbReference type="GO" id="GO:0004722">
    <property type="term" value="F:protein serine/threonine phosphatase activity"/>
    <property type="evidence" value="ECO:0007669"/>
    <property type="project" value="UniProtKB-EC"/>
</dbReference>
<dbReference type="Proteomes" id="UP000616885">
    <property type="component" value="Unassembled WGS sequence"/>
</dbReference>
<keyword evidence="1" id="KW-0460">Magnesium</keyword>
<dbReference type="GO" id="GO:0046872">
    <property type="term" value="F:metal ion binding"/>
    <property type="evidence" value="ECO:0007669"/>
    <property type="project" value="UniProtKB-UniRule"/>
</dbReference>
<comment type="catalytic activity">
    <reaction evidence="1">
        <text>O-phospho-L-threonyl-[protein] + H2O = L-threonyl-[protein] + phosphate</text>
        <dbReference type="Rhea" id="RHEA:47004"/>
        <dbReference type="Rhea" id="RHEA-COMP:11060"/>
        <dbReference type="Rhea" id="RHEA-COMP:11605"/>
        <dbReference type="ChEBI" id="CHEBI:15377"/>
        <dbReference type="ChEBI" id="CHEBI:30013"/>
        <dbReference type="ChEBI" id="CHEBI:43474"/>
        <dbReference type="ChEBI" id="CHEBI:61977"/>
        <dbReference type="EC" id="3.1.3.16"/>
    </reaction>
</comment>
<dbReference type="SMART" id="SM00332">
    <property type="entry name" value="PP2Cc"/>
    <property type="match status" value="1"/>
</dbReference>
<evidence type="ECO:0000259" key="2">
    <source>
        <dbReference type="PROSITE" id="PS51746"/>
    </source>
</evidence>
<keyword evidence="1" id="KW-0904">Protein phosphatase</keyword>
<comment type="cofactor">
    <cofactor evidence="1">
        <name>Mn(2+)</name>
        <dbReference type="ChEBI" id="CHEBI:29035"/>
    </cofactor>
</comment>
<name>A0A8H7K5G7_BIOOC</name>
<evidence type="ECO:0000256" key="1">
    <source>
        <dbReference type="RuleBase" id="RU366020"/>
    </source>
</evidence>
<protein>
    <recommendedName>
        <fullName evidence="1">Protein phosphatase</fullName>
        <ecNumber evidence="1">3.1.3.16</ecNumber>
    </recommendedName>
</protein>
<dbReference type="PANTHER" id="PTHR12320">
    <property type="entry name" value="PROTEIN PHOSPHATASE 2C"/>
    <property type="match status" value="1"/>
</dbReference>
<dbReference type="InterPro" id="IPR039123">
    <property type="entry name" value="PPTC7"/>
</dbReference>
<reference evidence="3" key="1">
    <citation type="submission" date="2020-10" db="EMBL/GenBank/DDBJ databases">
        <title>High-Quality Genome Resource of Clonostachys rosea strain S41 by Oxford Nanopore Long-Read Sequencing.</title>
        <authorList>
            <person name="Wang H."/>
        </authorList>
    </citation>
    <scope>NUCLEOTIDE SEQUENCE</scope>
    <source>
        <strain evidence="3">S41</strain>
    </source>
</reference>